<dbReference type="PANTHER" id="PTHR45753">
    <property type="entry name" value="ORNITHINE CARBAMOYLTRANSFERASE, MITOCHONDRIAL"/>
    <property type="match status" value="1"/>
</dbReference>
<keyword evidence="3 5" id="KW-0808">Transferase</keyword>
<evidence type="ECO:0000259" key="4">
    <source>
        <dbReference type="Pfam" id="PF00185"/>
    </source>
</evidence>
<evidence type="ECO:0000256" key="1">
    <source>
        <dbReference type="ARBA" id="ARBA00007805"/>
    </source>
</evidence>
<keyword evidence="6" id="KW-1185">Reference proteome</keyword>
<dbReference type="Proteomes" id="UP000299102">
    <property type="component" value="Unassembled WGS sequence"/>
</dbReference>
<dbReference type="GO" id="GO:0019240">
    <property type="term" value="P:citrulline biosynthetic process"/>
    <property type="evidence" value="ECO:0007669"/>
    <property type="project" value="TreeGrafter"/>
</dbReference>
<organism evidence="5 6">
    <name type="scientific">Eumeta variegata</name>
    <name type="common">Bagworm moth</name>
    <name type="synonym">Eumeta japonica</name>
    <dbReference type="NCBI Taxonomy" id="151549"/>
    <lineage>
        <taxon>Eukaryota</taxon>
        <taxon>Metazoa</taxon>
        <taxon>Ecdysozoa</taxon>
        <taxon>Arthropoda</taxon>
        <taxon>Hexapoda</taxon>
        <taxon>Insecta</taxon>
        <taxon>Pterygota</taxon>
        <taxon>Neoptera</taxon>
        <taxon>Endopterygota</taxon>
        <taxon>Lepidoptera</taxon>
        <taxon>Glossata</taxon>
        <taxon>Ditrysia</taxon>
        <taxon>Tineoidea</taxon>
        <taxon>Psychidae</taxon>
        <taxon>Oiketicinae</taxon>
        <taxon>Eumeta</taxon>
    </lineage>
</organism>
<gene>
    <name evidence="5" type="primary">argF</name>
    <name evidence="5" type="ORF">EVAR_101975_1</name>
</gene>
<evidence type="ECO:0000256" key="2">
    <source>
        <dbReference type="ARBA" id="ARBA00013007"/>
    </source>
</evidence>
<dbReference type="GO" id="GO:0042450">
    <property type="term" value="P:L-arginine biosynthetic process via ornithine"/>
    <property type="evidence" value="ECO:0007669"/>
    <property type="project" value="TreeGrafter"/>
</dbReference>
<dbReference type="Pfam" id="PF00185">
    <property type="entry name" value="OTCace"/>
    <property type="match status" value="1"/>
</dbReference>
<dbReference type="GO" id="GO:0016597">
    <property type="term" value="F:amino acid binding"/>
    <property type="evidence" value="ECO:0007669"/>
    <property type="project" value="InterPro"/>
</dbReference>
<comment type="caution">
    <text evidence="5">The sequence shown here is derived from an EMBL/GenBank/DDBJ whole genome shotgun (WGS) entry which is preliminary data.</text>
</comment>
<accession>A0A4C1TT08</accession>
<dbReference type="Gene3D" id="3.40.50.1370">
    <property type="entry name" value="Aspartate/ornithine carbamoyltransferase"/>
    <property type="match status" value="3"/>
</dbReference>
<dbReference type="EC" id="2.1.3.3" evidence="2"/>
<proteinExistence type="inferred from homology"/>
<feature type="domain" description="Aspartate/ornithine carbamoyltransferase Asp/Orn-binding" evidence="4">
    <location>
        <begin position="88"/>
        <end position="203"/>
    </location>
</feature>
<dbReference type="PANTHER" id="PTHR45753:SF3">
    <property type="entry name" value="ORNITHINE TRANSCARBAMYLASE, MITOCHONDRIAL"/>
    <property type="match status" value="1"/>
</dbReference>
<protein>
    <recommendedName>
        <fullName evidence="2">ornithine carbamoyltransferase</fullName>
        <ecNumber evidence="2">2.1.3.3</ecNumber>
    </recommendedName>
</protein>
<dbReference type="AlphaFoldDB" id="A0A4C1TT08"/>
<evidence type="ECO:0000256" key="3">
    <source>
        <dbReference type="ARBA" id="ARBA00022679"/>
    </source>
</evidence>
<dbReference type="InterPro" id="IPR006131">
    <property type="entry name" value="Asp_carbamoyltransf_Asp/Orn-bd"/>
</dbReference>
<evidence type="ECO:0000313" key="5">
    <source>
        <dbReference type="EMBL" id="GBP16956.1"/>
    </source>
</evidence>
<evidence type="ECO:0000313" key="6">
    <source>
        <dbReference type="Proteomes" id="UP000299102"/>
    </source>
</evidence>
<sequence>MVTILSEVNEPACNLAVSKAACLLGAQTNVIVDKLMWEQDYNGRIFSAMSDVIFVSTGTHMCLFRFAQKSSVPVLCMKSRTHATIQSLATMMTMQVEPVSPLLYKQSEIMCSESQTCMKRCECIDEVLTDANVIIAGPTTKRKEKTDVFRFTKQDAYKGTPDWIFFHCCPRGEEISDDLFCNYNARTFDAFENMPYITAALMAKAVKGHVF</sequence>
<comment type="similarity">
    <text evidence="1">Belongs to the aspartate/ornithine carbamoyltransferase superfamily. OTCase family.</text>
</comment>
<name>A0A4C1TT08_EUMVA</name>
<reference evidence="5 6" key="1">
    <citation type="journal article" date="2019" name="Commun. Biol.">
        <title>The bagworm genome reveals a unique fibroin gene that provides high tensile strength.</title>
        <authorList>
            <person name="Kono N."/>
            <person name="Nakamura H."/>
            <person name="Ohtoshi R."/>
            <person name="Tomita M."/>
            <person name="Numata K."/>
            <person name="Arakawa K."/>
        </authorList>
    </citation>
    <scope>NUCLEOTIDE SEQUENCE [LARGE SCALE GENOMIC DNA]</scope>
</reference>
<dbReference type="GO" id="GO:0004585">
    <property type="term" value="F:ornithine carbamoyltransferase activity"/>
    <property type="evidence" value="ECO:0007669"/>
    <property type="project" value="UniProtKB-EC"/>
</dbReference>
<dbReference type="OrthoDB" id="10252326at2759"/>
<dbReference type="InterPro" id="IPR036901">
    <property type="entry name" value="Asp/Orn_carbamoylTrfase_sf"/>
</dbReference>
<dbReference type="SUPFAM" id="SSF53671">
    <property type="entry name" value="Aspartate/ornithine carbamoyltransferase"/>
    <property type="match status" value="1"/>
</dbReference>
<dbReference type="EMBL" id="BGZK01000083">
    <property type="protein sequence ID" value="GBP16956.1"/>
    <property type="molecule type" value="Genomic_DNA"/>
</dbReference>